<comment type="caution">
    <text evidence="4">The sequence shown here is derived from an EMBL/GenBank/DDBJ whole genome shotgun (WGS) entry which is preliminary data.</text>
</comment>
<dbReference type="EMBL" id="QSAI01000023">
    <property type="protein sequence ID" value="RGW46974.1"/>
    <property type="molecule type" value="Genomic_DNA"/>
</dbReference>
<dbReference type="AlphaFoldDB" id="A0A3E4TA27"/>
<keyword evidence="1" id="KW-0862">Zinc</keyword>
<evidence type="ECO:0000313" key="9">
    <source>
        <dbReference type="Proteomes" id="UP000285469"/>
    </source>
</evidence>
<keyword evidence="1" id="KW-0863">Zinc-finger</keyword>
<evidence type="ECO:0000259" key="3">
    <source>
        <dbReference type="PROSITE" id="PS50966"/>
    </source>
</evidence>
<evidence type="ECO:0000256" key="1">
    <source>
        <dbReference type="PROSITE-ProRule" id="PRU00325"/>
    </source>
</evidence>
<protein>
    <submittedName>
        <fullName evidence="4">SWIM zinc finger family protein</fullName>
    </submittedName>
</protein>
<dbReference type="GeneID" id="73802884"/>
<evidence type="ECO:0000313" key="8">
    <source>
        <dbReference type="Proteomes" id="UP000283713"/>
    </source>
</evidence>
<sequence length="443" mass="50180">MPLNLTEEQILQLAPDDSSVKAGKGLATLSKWVLKECSGRAVWGHCQGSGKNPYQTVIDLNDIAFKCSCPSRKFPCKHGLGLLLLYARQPDQFTQAEEPEWVTAWLAKRTEKAEKKEQKAKSETPVDEAAQAKRQEKRHQKVLGGISDLEVWMKDLVRNGFLNVPERAYTLFDNMARRMVDAQAPGLAGRLRAMEAIDFDSESWKSDLTESMGRLYLLMQSYRNMDGLPEEWKDEIRTQIGYPQSKDNVLAGEPVADSWLVLHKQSRKVNDINTDIYWFYGKESRLFARYLSFAVAGTFSTENWIPGSAYKGALCFYNGTGTCRRALFRESVLAEENFVPACSPNLKQAAAVYRTAMLTNPFFEDVPLLVDDVRVARNGKDYTLLDNAGNAVRVAMPEETFIDILAITGGNPFASLVIVNGDIWELKSIWYNKEYHTWRDERN</sequence>
<organism evidence="4 7">
    <name type="scientific">Phocaeicola vulgatus</name>
    <name type="common">Bacteroides vulgatus</name>
    <dbReference type="NCBI Taxonomy" id="821"/>
    <lineage>
        <taxon>Bacteria</taxon>
        <taxon>Pseudomonadati</taxon>
        <taxon>Bacteroidota</taxon>
        <taxon>Bacteroidia</taxon>
        <taxon>Bacteroidales</taxon>
        <taxon>Bacteroidaceae</taxon>
        <taxon>Phocaeicola</taxon>
    </lineage>
</organism>
<dbReference type="EMBL" id="QSSN01000004">
    <property type="protein sequence ID" value="RGL87700.1"/>
    <property type="molecule type" value="Genomic_DNA"/>
</dbReference>
<feature type="region of interest" description="Disordered" evidence="2">
    <location>
        <begin position="114"/>
        <end position="137"/>
    </location>
</feature>
<dbReference type="InterPro" id="IPR007527">
    <property type="entry name" value="Znf_SWIM"/>
</dbReference>
<reference evidence="7 8" key="1">
    <citation type="submission" date="2018-08" db="EMBL/GenBank/DDBJ databases">
        <title>A genome reference for cultivated species of the human gut microbiota.</title>
        <authorList>
            <person name="Zou Y."/>
            <person name="Xue W."/>
            <person name="Luo G."/>
        </authorList>
    </citation>
    <scope>NUCLEOTIDE SEQUENCE [LARGE SCALE GENOMIC DNA]</scope>
    <source>
        <strain evidence="5 9">AF12-25</strain>
        <strain evidence="6 8">AM16-6</strain>
        <strain evidence="4 7">TF05-18</strain>
    </source>
</reference>
<accession>A0A3E4TA27</accession>
<evidence type="ECO:0000256" key="2">
    <source>
        <dbReference type="SAM" id="MobiDB-lite"/>
    </source>
</evidence>
<dbReference type="PROSITE" id="PS50966">
    <property type="entry name" value="ZF_SWIM"/>
    <property type="match status" value="1"/>
</dbReference>
<dbReference type="EMBL" id="QRKA01000009">
    <property type="protein sequence ID" value="RHH80798.1"/>
    <property type="molecule type" value="Genomic_DNA"/>
</dbReference>
<feature type="domain" description="SWIM-type" evidence="3">
    <location>
        <begin position="54"/>
        <end position="87"/>
    </location>
</feature>
<dbReference type="GO" id="GO:0008270">
    <property type="term" value="F:zinc ion binding"/>
    <property type="evidence" value="ECO:0007669"/>
    <property type="project" value="UniProtKB-KW"/>
</dbReference>
<evidence type="ECO:0000313" key="7">
    <source>
        <dbReference type="Proteomes" id="UP000261278"/>
    </source>
</evidence>
<proteinExistence type="predicted"/>
<dbReference type="Proteomes" id="UP000285469">
    <property type="component" value="Unassembled WGS sequence"/>
</dbReference>
<gene>
    <name evidence="6" type="ORF">DW193_07335</name>
    <name evidence="5" type="ORF">DWV70_13045</name>
    <name evidence="4" type="ORF">DXC44_04850</name>
</gene>
<evidence type="ECO:0000313" key="6">
    <source>
        <dbReference type="EMBL" id="RHH80798.1"/>
    </source>
</evidence>
<dbReference type="RefSeq" id="WP_004328519.1">
    <property type="nucleotide sequence ID" value="NZ_JAHPXM010000004.1"/>
</dbReference>
<dbReference type="Proteomes" id="UP000283713">
    <property type="component" value="Unassembled WGS sequence"/>
</dbReference>
<feature type="compositionally biased region" description="Basic and acidic residues" evidence="2">
    <location>
        <begin position="114"/>
        <end position="134"/>
    </location>
</feature>
<dbReference type="Pfam" id="PF04434">
    <property type="entry name" value="SWIM"/>
    <property type="match status" value="1"/>
</dbReference>
<keyword evidence="1" id="KW-0479">Metal-binding</keyword>
<evidence type="ECO:0000313" key="5">
    <source>
        <dbReference type="EMBL" id="RGW46974.1"/>
    </source>
</evidence>
<name>A0A3E4TA27_PHOVU</name>
<evidence type="ECO:0000313" key="4">
    <source>
        <dbReference type="EMBL" id="RGL87700.1"/>
    </source>
</evidence>
<dbReference type="Proteomes" id="UP000261278">
    <property type="component" value="Unassembled WGS sequence"/>
</dbReference>